<feature type="transmembrane region" description="Helical" evidence="1">
    <location>
        <begin position="194"/>
        <end position="215"/>
    </location>
</feature>
<feature type="transmembrane region" description="Helical" evidence="1">
    <location>
        <begin position="336"/>
        <end position="352"/>
    </location>
</feature>
<sequence>MKNNAVYLPLMTIGVCMALAGMGANSFWVDEIFTMESVTSGFKNLYVNYLFNDVHPFLYNTLLFFWVKAFGISETAARSLSFAFSVATALYVYFRGRQLFSPGVITLYLLLFLTSFGFIHFAQEARSYSLLVLLSTIQTFEFIAFLRGNQNKAAFYVASVLVSWTHIIGLFLTAAFLLTLFISRPRRLRMFIEFTLLMLICVSHFIVIFMVSGFGGKNSWVQAVSPVHQIYNAIHIAFPVANLPKRVVGGGVGSLLVALVFVLVCAWPFIRRPRKPEFATPRDYLLSLIVPLVAFIALSWLISLYKPIQLDRTMYVCAPLAILIVALFLHEMKTAGAVAAALVAVISLGASYKDAYSDNLNYLSGKESYDESTLYMVAACNAGYSVGYLSIEYPHWKYNDFYRQKYAPYMLNARCKGLSSLLNPQKDQPDLVQFNHPSRVAIDMARPLLAAGYKFIDLPDNERKYNLNILVSPRYVRETGVKIRDVPFKS</sequence>
<dbReference type="OrthoDB" id="6501110at2"/>
<reference evidence="2 3" key="1">
    <citation type="submission" date="2017-12" db="EMBL/GenBank/DDBJ databases">
        <title>Characterization of six clinical isolates of Enterochimera gen. nov., a novel genus of the Yersiniaciae family and the three species Enterochimera arupensis sp. nov., Enterochimera coloradensis sp. nov, and Enterochimera californica sp. nov.</title>
        <authorList>
            <person name="Rossi A."/>
            <person name="Fisher M."/>
        </authorList>
    </citation>
    <scope>NUCLEOTIDE SEQUENCE [LARGE SCALE GENOMIC DNA]</scope>
    <source>
        <strain evidence="3">2015-Iso6</strain>
    </source>
</reference>
<feature type="transmembrane region" description="Helical" evidence="1">
    <location>
        <begin position="247"/>
        <end position="270"/>
    </location>
</feature>
<keyword evidence="1" id="KW-0472">Membrane</keyword>
<keyword evidence="1" id="KW-1133">Transmembrane helix</keyword>
<protein>
    <submittedName>
        <fullName evidence="2">Uncharacterized protein</fullName>
    </submittedName>
</protein>
<feature type="transmembrane region" description="Helical" evidence="1">
    <location>
        <begin position="100"/>
        <end position="121"/>
    </location>
</feature>
<feature type="transmembrane region" description="Helical" evidence="1">
    <location>
        <begin position="49"/>
        <end position="67"/>
    </location>
</feature>
<dbReference type="EMBL" id="PJZF01000029">
    <property type="protein sequence ID" value="PLR30833.1"/>
    <property type="molecule type" value="Genomic_DNA"/>
</dbReference>
<feature type="transmembrane region" description="Helical" evidence="1">
    <location>
        <begin position="282"/>
        <end position="301"/>
    </location>
</feature>
<dbReference type="Proteomes" id="UP000234240">
    <property type="component" value="Unassembled WGS sequence"/>
</dbReference>
<feature type="transmembrane region" description="Helical" evidence="1">
    <location>
        <begin position="153"/>
        <end position="182"/>
    </location>
</feature>
<feature type="transmembrane region" description="Helical" evidence="1">
    <location>
        <begin position="76"/>
        <end position="94"/>
    </location>
</feature>
<feature type="transmembrane region" description="Helical" evidence="1">
    <location>
        <begin position="313"/>
        <end position="329"/>
    </location>
</feature>
<comment type="caution">
    <text evidence="2">The sequence shown here is derived from an EMBL/GenBank/DDBJ whole genome shotgun (WGS) entry which is preliminary data.</text>
</comment>
<evidence type="ECO:0000313" key="3">
    <source>
        <dbReference type="Proteomes" id="UP000234240"/>
    </source>
</evidence>
<dbReference type="AlphaFoldDB" id="A0A2N5DV16"/>
<proteinExistence type="predicted"/>
<accession>A0A2N5DV16</accession>
<gene>
    <name evidence="2" type="ORF">CYR55_21735</name>
</gene>
<feature type="transmembrane region" description="Helical" evidence="1">
    <location>
        <begin position="128"/>
        <end position="147"/>
    </location>
</feature>
<dbReference type="RefSeq" id="WP_101818408.1">
    <property type="nucleotide sequence ID" value="NZ_PJZF01000029.1"/>
</dbReference>
<name>A0A2N5DV16_9GAMM</name>
<keyword evidence="1" id="KW-0812">Transmembrane</keyword>
<evidence type="ECO:0000313" key="2">
    <source>
        <dbReference type="EMBL" id="PLR30833.1"/>
    </source>
</evidence>
<keyword evidence="3" id="KW-1185">Reference proteome</keyword>
<feature type="transmembrane region" description="Helical" evidence="1">
    <location>
        <begin position="7"/>
        <end position="29"/>
    </location>
</feature>
<organism evidence="2 3">
    <name type="scientific">Chimaeribacter californicus</name>
    <dbReference type="NCBI Taxonomy" id="2060067"/>
    <lineage>
        <taxon>Bacteria</taxon>
        <taxon>Pseudomonadati</taxon>
        <taxon>Pseudomonadota</taxon>
        <taxon>Gammaproteobacteria</taxon>
        <taxon>Enterobacterales</taxon>
        <taxon>Yersiniaceae</taxon>
        <taxon>Chimaeribacter</taxon>
    </lineage>
</organism>
<feature type="transmembrane region" description="Helical" evidence="1">
    <location>
        <begin position="372"/>
        <end position="391"/>
    </location>
</feature>
<evidence type="ECO:0000256" key="1">
    <source>
        <dbReference type="SAM" id="Phobius"/>
    </source>
</evidence>